<protein>
    <submittedName>
        <fullName evidence="1">Uncharacterized protein</fullName>
    </submittedName>
</protein>
<organism evidence="1 2">
    <name type="scientific">Aspergillus ellipticus CBS 707.79</name>
    <dbReference type="NCBI Taxonomy" id="1448320"/>
    <lineage>
        <taxon>Eukaryota</taxon>
        <taxon>Fungi</taxon>
        <taxon>Dikarya</taxon>
        <taxon>Ascomycota</taxon>
        <taxon>Pezizomycotina</taxon>
        <taxon>Eurotiomycetes</taxon>
        <taxon>Eurotiomycetidae</taxon>
        <taxon>Eurotiales</taxon>
        <taxon>Aspergillaceae</taxon>
        <taxon>Aspergillus</taxon>
        <taxon>Aspergillus subgen. Circumdati</taxon>
    </lineage>
</organism>
<gene>
    <name evidence="1" type="ORF">BO71DRAFT_428718</name>
</gene>
<dbReference type="AlphaFoldDB" id="A0A319EW64"/>
<dbReference type="Proteomes" id="UP000247810">
    <property type="component" value="Unassembled WGS sequence"/>
</dbReference>
<keyword evidence="2" id="KW-1185">Reference proteome</keyword>
<accession>A0A319EW64</accession>
<evidence type="ECO:0000313" key="1">
    <source>
        <dbReference type="EMBL" id="PYH95772.1"/>
    </source>
</evidence>
<sequence length="215" mass="24034">MAGAFTVCQVSHYGTNPDSLDVLVNLHDTVPDEIHAKLSECLSRADGAMYWQIYLETELDLHSFASMRSPDNEDQRRRRHEETILKHVINLYAEHTAFDLYASLYRSQKLGYGPYKETARDLNVSLDQTGIPPLWEARGYQLALPSFDSHVAAWCDIAMESVGGGLEVACNFTLCANNPEFMRQMGPTANELCCILCSDSAIMVGSRRPSKHTEG</sequence>
<name>A0A319EW64_9EURO</name>
<proteinExistence type="predicted"/>
<dbReference type="VEuPathDB" id="FungiDB:BO71DRAFT_428718"/>
<reference evidence="1 2" key="1">
    <citation type="submission" date="2018-02" db="EMBL/GenBank/DDBJ databases">
        <title>The genomes of Aspergillus section Nigri reveals drivers in fungal speciation.</title>
        <authorList>
            <consortium name="DOE Joint Genome Institute"/>
            <person name="Vesth T.C."/>
            <person name="Nybo J."/>
            <person name="Theobald S."/>
            <person name="Brandl J."/>
            <person name="Frisvad J.C."/>
            <person name="Nielsen K.F."/>
            <person name="Lyhne E.K."/>
            <person name="Kogle M.E."/>
            <person name="Kuo A."/>
            <person name="Riley R."/>
            <person name="Clum A."/>
            <person name="Nolan M."/>
            <person name="Lipzen A."/>
            <person name="Salamov A."/>
            <person name="Henrissat B."/>
            <person name="Wiebenga A."/>
            <person name="De vries R.P."/>
            <person name="Grigoriev I.V."/>
            <person name="Mortensen U.H."/>
            <person name="Andersen M.R."/>
            <person name="Baker S.E."/>
        </authorList>
    </citation>
    <scope>NUCLEOTIDE SEQUENCE [LARGE SCALE GENOMIC DNA]</scope>
    <source>
        <strain evidence="1 2">CBS 707.79</strain>
    </source>
</reference>
<dbReference type="EMBL" id="KZ825848">
    <property type="protein sequence ID" value="PYH95772.1"/>
    <property type="molecule type" value="Genomic_DNA"/>
</dbReference>
<evidence type="ECO:0000313" key="2">
    <source>
        <dbReference type="Proteomes" id="UP000247810"/>
    </source>
</evidence>